<evidence type="ECO:0000313" key="6">
    <source>
        <dbReference type="Proteomes" id="UP000470213"/>
    </source>
</evidence>
<keyword evidence="6" id="KW-1185">Reference proteome</keyword>
<gene>
    <name evidence="5" type="primary">arsC</name>
    <name evidence="5" type="ORF">GTH32_17200</name>
</gene>
<dbReference type="PROSITE" id="PS51353">
    <property type="entry name" value="ARSC"/>
    <property type="match status" value="1"/>
</dbReference>
<protein>
    <recommendedName>
        <fullName evidence="4">Arsenate reductase</fullName>
        <ecNumber evidence="4">1.20.4.1</ecNumber>
    </recommendedName>
</protein>
<dbReference type="Gene3D" id="3.40.30.10">
    <property type="entry name" value="Glutaredoxin"/>
    <property type="match status" value="1"/>
</dbReference>
<dbReference type="PANTHER" id="PTHR30041">
    <property type="entry name" value="ARSENATE REDUCTASE"/>
    <property type="match status" value="1"/>
</dbReference>
<dbReference type="SUPFAM" id="SSF52833">
    <property type="entry name" value="Thioredoxin-like"/>
    <property type="match status" value="1"/>
</dbReference>
<comment type="caution">
    <text evidence="5">The sequence shown here is derived from an EMBL/GenBank/DDBJ whole genome shotgun (WGS) entry which is preliminary data.</text>
</comment>
<proteinExistence type="inferred from homology"/>
<evidence type="ECO:0000256" key="1">
    <source>
        <dbReference type="ARBA" id="ARBA00007198"/>
    </source>
</evidence>
<dbReference type="GO" id="GO:0008794">
    <property type="term" value="F:arsenate reductase (glutaredoxin) activity"/>
    <property type="evidence" value="ECO:0007669"/>
    <property type="project" value="UniProtKB-UniRule"/>
</dbReference>
<dbReference type="InterPro" id="IPR006660">
    <property type="entry name" value="Arsenate_reductase-like"/>
</dbReference>
<dbReference type="Pfam" id="PF03960">
    <property type="entry name" value="ArsC"/>
    <property type="match status" value="1"/>
</dbReference>
<dbReference type="EMBL" id="JAAAWN010000031">
    <property type="protein sequence ID" value="NDV92907.1"/>
    <property type="molecule type" value="Genomic_DNA"/>
</dbReference>
<dbReference type="EC" id="1.20.4.1" evidence="4"/>
<dbReference type="InterPro" id="IPR006659">
    <property type="entry name" value="Arsenate_reductase"/>
</dbReference>
<name>A0A7X5LP37_9ALTE</name>
<dbReference type="Proteomes" id="UP000470213">
    <property type="component" value="Unassembled WGS sequence"/>
</dbReference>
<comment type="catalytic activity">
    <reaction evidence="4">
        <text>[glutaredoxin]-dithiol + arsenate + glutathione + H(+) = glutathionyl-S-S-[glutaredoxin] + arsenite + H2O</text>
        <dbReference type="Rhea" id="RHEA:22016"/>
        <dbReference type="Rhea" id="RHEA-COMP:10729"/>
        <dbReference type="Rhea" id="RHEA-COMP:17668"/>
        <dbReference type="ChEBI" id="CHEBI:15377"/>
        <dbReference type="ChEBI" id="CHEBI:15378"/>
        <dbReference type="ChEBI" id="CHEBI:29242"/>
        <dbReference type="ChEBI" id="CHEBI:29950"/>
        <dbReference type="ChEBI" id="CHEBI:48597"/>
        <dbReference type="ChEBI" id="CHEBI:57925"/>
        <dbReference type="ChEBI" id="CHEBI:146199"/>
        <dbReference type="EC" id="1.20.4.1"/>
    </reaction>
</comment>
<evidence type="ECO:0000256" key="4">
    <source>
        <dbReference type="RuleBase" id="RU362029"/>
    </source>
</evidence>
<sequence>MSSISILHNPRCSKSRQTLALLKEKGITPAVIEYLKTPLTVDELKTLFNKLNVKTVRDMMRIKEAEYKALGLADDSIADDDLFQAMATTPKLIERPIVINGANARIGRPPESVLDII</sequence>
<evidence type="ECO:0000256" key="2">
    <source>
        <dbReference type="ARBA" id="ARBA00023002"/>
    </source>
</evidence>
<dbReference type="CDD" id="cd03034">
    <property type="entry name" value="ArsC_ArsC"/>
    <property type="match status" value="1"/>
</dbReference>
<dbReference type="NCBIfam" id="TIGR00014">
    <property type="entry name" value="arsC"/>
    <property type="match status" value="1"/>
</dbReference>
<comment type="similarity">
    <text evidence="1 3 4">Belongs to the ArsC family.</text>
</comment>
<evidence type="ECO:0000313" key="5">
    <source>
        <dbReference type="EMBL" id="NDV92907.1"/>
    </source>
</evidence>
<accession>A0A7X5LP37</accession>
<organism evidence="5 6">
    <name type="scientific">Alteromonas profundi</name>
    <dbReference type="NCBI Taxonomy" id="2696062"/>
    <lineage>
        <taxon>Bacteria</taxon>
        <taxon>Pseudomonadati</taxon>
        <taxon>Pseudomonadota</taxon>
        <taxon>Gammaproteobacteria</taxon>
        <taxon>Alteromonadales</taxon>
        <taxon>Alteromonadaceae</taxon>
        <taxon>Alteromonas/Salinimonas group</taxon>
        <taxon>Alteromonas</taxon>
    </lineage>
</organism>
<dbReference type="AlphaFoldDB" id="A0A7X5LP37"/>
<dbReference type="InterPro" id="IPR036249">
    <property type="entry name" value="Thioredoxin-like_sf"/>
</dbReference>
<keyword evidence="2 4" id="KW-0560">Oxidoreductase</keyword>
<evidence type="ECO:0000256" key="3">
    <source>
        <dbReference type="PROSITE-ProRule" id="PRU01282"/>
    </source>
</evidence>
<reference evidence="5 6" key="1">
    <citation type="submission" date="2020-01" db="EMBL/GenBank/DDBJ databases">
        <authorList>
            <person name="Chen J."/>
            <person name="Zhu S."/>
            <person name="Yang J."/>
        </authorList>
    </citation>
    <scope>NUCLEOTIDE SEQUENCE [LARGE SCALE GENOMIC DNA]</scope>
    <source>
        <strain evidence="5 6">345S023</strain>
    </source>
</reference>
<dbReference type="PANTHER" id="PTHR30041:SF4">
    <property type="entry name" value="ARSENATE REDUCTASE"/>
    <property type="match status" value="1"/>
</dbReference>
<dbReference type="RefSeq" id="WP_163088072.1">
    <property type="nucleotide sequence ID" value="NZ_JAAAWN010000031.1"/>
</dbReference>